<name>A0AA48HFZ3_9ALTE</name>
<protein>
    <submittedName>
        <fullName evidence="7">Integrase</fullName>
    </submittedName>
</protein>
<dbReference type="InterPro" id="IPR050090">
    <property type="entry name" value="Tyrosine_recombinase_XerCD"/>
</dbReference>
<dbReference type="GO" id="GO:0015074">
    <property type="term" value="P:DNA integration"/>
    <property type="evidence" value="ECO:0007669"/>
    <property type="project" value="UniProtKB-KW"/>
</dbReference>
<gene>
    <name evidence="7" type="ORF">MACH26_01500</name>
</gene>
<accession>A0AA48HFZ3</accession>
<dbReference type="InterPro" id="IPR002104">
    <property type="entry name" value="Integrase_catalytic"/>
</dbReference>
<sequence>MATITKRANGKWQAKCRRNGINQSKTFRLKSDAQKWARQIESAIDKGVFESTHDAESMLMNDVFERYWYEVVREQKSAKSTRSKINHLKKIMGHLRLIDLTVSVIREFKSYRLENVENDTVRKELAFIKRMIKYAMNEWQVHLPRGNPVDPVSFPSKGKPRDRRLFAGEENLLLCNAKNYGGVIHDVIVFAIETGMRRGEIVNSRDAEEIGEHGYSCMCWENFNEVNSTIHLLDTKNGESRTVPLSPKATQVILSQPRKSAGPIFDIRGDSIGQAFRRITKRAGIQGLRFHDLRHEATSRFFEMGLQMMEVSAITGHKDLAMLKRYTHLRPDDIARKLAL</sequence>
<dbReference type="Gene3D" id="1.10.150.130">
    <property type="match status" value="1"/>
</dbReference>
<keyword evidence="2 4" id="KW-0238">DNA-binding</keyword>
<dbReference type="InterPro" id="IPR010998">
    <property type="entry name" value="Integrase_recombinase_N"/>
</dbReference>
<evidence type="ECO:0000313" key="7">
    <source>
        <dbReference type="EMBL" id="BDX04629.1"/>
    </source>
</evidence>
<dbReference type="RefSeq" id="WP_338290425.1">
    <property type="nucleotide sequence ID" value="NZ_AP027272.1"/>
</dbReference>
<dbReference type="Proteomes" id="UP001333710">
    <property type="component" value="Chromosome"/>
</dbReference>
<evidence type="ECO:0000256" key="4">
    <source>
        <dbReference type="PROSITE-ProRule" id="PRU01248"/>
    </source>
</evidence>
<feature type="domain" description="Core-binding (CB)" evidence="6">
    <location>
        <begin position="58"/>
        <end position="136"/>
    </location>
</feature>
<dbReference type="Pfam" id="PF00589">
    <property type="entry name" value="Phage_integrase"/>
    <property type="match status" value="1"/>
</dbReference>
<dbReference type="Gene3D" id="1.10.443.10">
    <property type="entry name" value="Intergrase catalytic core"/>
    <property type="match status" value="1"/>
</dbReference>
<dbReference type="PROSITE" id="PS51900">
    <property type="entry name" value="CB"/>
    <property type="match status" value="1"/>
</dbReference>
<dbReference type="GO" id="GO:0003677">
    <property type="term" value="F:DNA binding"/>
    <property type="evidence" value="ECO:0007669"/>
    <property type="project" value="UniProtKB-UniRule"/>
</dbReference>
<dbReference type="PANTHER" id="PTHR30349">
    <property type="entry name" value="PHAGE INTEGRASE-RELATED"/>
    <property type="match status" value="1"/>
</dbReference>
<dbReference type="KEGG" id="pmaw:MACH26_01500"/>
<dbReference type="EMBL" id="AP027272">
    <property type="protein sequence ID" value="BDX04629.1"/>
    <property type="molecule type" value="Genomic_DNA"/>
</dbReference>
<keyword evidence="1" id="KW-0229">DNA integration</keyword>
<organism evidence="7 8">
    <name type="scientific">Planctobacterium marinum</name>
    <dbReference type="NCBI Taxonomy" id="1631968"/>
    <lineage>
        <taxon>Bacteria</taxon>
        <taxon>Pseudomonadati</taxon>
        <taxon>Pseudomonadota</taxon>
        <taxon>Gammaproteobacteria</taxon>
        <taxon>Alteromonadales</taxon>
        <taxon>Alteromonadaceae</taxon>
        <taxon>Planctobacterium</taxon>
    </lineage>
</organism>
<keyword evidence="8" id="KW-1185">Reference proteome</keyword>
<evidence type="ECO:0000256" key="3">
    <source>
        <dbReference type="ARBA" id="ARBA00023172"/>
    </source>
</evidence>
<dbReference type="AlphaFoldDB" id="A0AA48HFZ3"/>
<evidence type="ECO:0000313" key="8">
    <source>
        <dbReference type="Proteomes" id="UP001333710"/>
    </source>
</evidence>
<dbReference type="InterPro" id="IPR013762">
    <property type="entry name" value="Integrase-like_cat_sf"/>
</dbReference>
<dbReference type="Pfam" id="PF13102">
    <property type="entry name" value="Phage_int_SAM_5"/>
    <property type="match status" value="1"/>
</dbReference>
<dbReference type="PROSITE" id="PS51898">
    <property type="entry name" value="TYR_RECOMBINASE"/>
    <property type="match status" value="1"/>
</dbReference>
<dbReference type="CDD" id="cd00796">
    <property type="entry name" value="INT_Rci_Hp1_C"/>
    <property type="match status" value="1"/>
</dbReference>
<dbReference type="PANTHER" id="PTHR30349:SF94">
    <property type="entry name" value="INTEGRASE_RECOMBINASE HI_1414-RELATED"/>
    <property type="match status" value="1"/>
</dbReference>
<dbReference type="InterPro" id="IPR011010">
    <property type="entry name" value="DNA_brk_join_enz"/>
</dbReference>
<reference evidence="7" key="1">
    <citation type="submission" date="2023-01" db="EMBL/GenBank/DDBJ databases">
        <title>Complete genome sequence of Planctobacterium marinum strain Dej080120_11.</title>
        <authorList>
            <person name="Ueki S."/>
            <person name="Maruyama F."/>
        </authorList>
    </citation>
    <scope>NUCLEOTIDE SEQUENCE</scope>
    <source>
        <strain evidence="7">Dej080120_11</strain>
    </source>
</reference>
<evidence type="ECO:0000256" key="2">
    <source>
        <dbReference type="ARBA" id="ARBA00023125"/>
    </source>
</evidence>
<feature type="domain" description="Tyr recombinase" evidence="5">
    <location>
        <begin position="160"/>
        <end position="339"/>
    </location>
</feature>
<dbReference type="GO" id="GO:0006310">
    <property type="term" value="P:DNA recombination"/>
    <property type="evidence" value="ECO:0007669"/>
    <property type="project" value="UniProtKB-KW"/>
</dbReference>
<evidence type="ECO:0000256" key="1">
    <source>
        <dbReference type="ARBA" id="ARBA00022908"/>
    </source>
</evidence>
<keyword evidence="3" id="KW-0233">DNA recombination</keyword>
<dbReference type="SUPFAM" id="SSF56349">
    <property type="entry name" value="DNA breaking-rejoining enzymes"/>
    <property type="match status" value="1"/>
</dbReference>
<dbReference type="InterPro" id="IPR025269">
    <property type="entry name" value="SAM-like_dom"/>
</dbReference>
<dbReference type="InterPro" id="IPR044068">
    <property type="entry name" value="CB"/>
</dbReference>
<evidence type="ECO:0000259" key="6">
    <source>
        <dbReference type="PROSITE" id="PS51900"/>
    </source>
</evidence>
<evidence type="ECO:0000259" key="5">
    <source>
        <dbReference type="PROSITE" id="PS51898"/>
    </source>
</evidence>
<proteinExistence type="predicted"/>